<sequence>MANHYPYGAPSPAAYQTTSLPYEVPLRPEIRSVDFVHDDVYADAPKDKKDKKVKDKIIKDELFCYEIHKDMDENSWRRCHQERQSLSQANLDEELAIARKRDGKASTAMVKFRDLSDNRRGQVRRLLDRVHDDEKDAEAQWTLMHVDKHKVKRSRRDPTTYMLVILKRHAKEKKDAKEKNGEGDKVKTGDSKAGKGGKEKKATAFSSGNGDIVDLDKPFAMGKEKKEKGDKKNKNKDHGLDSDNDLLDAVLQNDSPPSPFLPGPPPPPHIYSLPEVHHGYPQPAVPRYSPLPFPPTPTHDTYTPPQLRSAYPVRAESPPLVPYPEPHHRFPPPPRKDSFRDSFSPRNSGRSIPYYQDSGTESTFSEGMTDFTTPSSSSKGKGYTTDRRPREEDYTRYLPRRSDDRINDRPRSPRRRSPRRRSPSRRRDDYRRSPSPRRTDRRRSPTPPRDRYPSRRHTPSPIRNDYRDDHHDYRPRIESRRSSSYSQPRYEPPAGRRSGPSSAHDSRRSDSAWNGKSDAEQRQYERWEDDIKSQLRKEQLERQAEEQQRFESFKEGFLAGRKTSERAR</sequence>
<feature type="region of interest" description="Disordered" evidence="1">
    <location>
        <begin position="171"/>
        <end position="526"/>
    </location>
</feature>
<feature type="compositionally biased region" description="Basic and acidic residues" evidence="1">
    <location>
        <begin position="538"/>
        <end position="554"/>
    </location>
</feature>
<feature type="compositionally biased region" description="Basic and acidic residues" evidence="1">
    <location>
        <begin position="517"/>
        <end position="526"/>
    </location>
</feature>
<evidence type="ECO:0000313" key="2">
    <source>
        <dbReference type="EMBL" id="KAG8631504.1"/>
    </source>
</evidence>
<keyword evidence="3" id="KW-1185">Reference proteome</keyword>
<accession>A0A8K0L846</accession>
<proteinExistence type="predicted"/>
<feature type="region of interest" description="Disordered" evidence="1">
    <location>
        <begin position="538"/>
        <end position="568"/>
    </location>
</feature>
<feature type="compositionally biased region" description="Basic and acidic residues" evidence="1">
    <location>
        <begin position="464"/>
        <end position="481"/>
    </location>
</feature>
<feature type="compositionally biased region" description="Low complexity" evidence="1">
    <location>
        <begin position="482"/>
        <end position="493"/>
    </location>
</feature>
<feature type="compositionally biased region" description="Basic and acidic residues" evidence="1">
    <location>
        <begin position="214"/>
        <end position="241"/>
    </location>
</feature>
<reference evidence="2" key="1">
    <citation type="submission" date="2021-07" db="EMBL/GenBank/DDBJ databases">
        <title>Elsinoe batatas strain:CRI-CJ2 Genome sequencing and assembly.</title>
        <authorList>
            <person name="Huang L."/>
        </authorList>
    </citation>
    <scope>NUCLEOTIDE SEQUENCE</scope>
    <source>
        <strain evidence="2">CRI-CJ2</strain>
    </source>
</reference>
<dbReference type="OrthoDB" id="3440029at2759"/>
<organism evidence="2 3">
    <name type="scientific">Elsinoe batatas</name>
    <dbReference type="NCBI Taxonomy" id="2601811"/>
    <lineage>
        <taxon>Eukaryota</taxon>
        <taxon>Fungi</taxon>
        <taxon>Dikarya</taxon>
        <taxon>Ascomycota</taxon>
        <taxon>Pezizomycotina</taxon>
        <taxon>Dothideomycetes</taxon>
        <taxon>Dothideomycetidae</taxon>
        <taxon>Myriangiales</taxon>
        <taxon>Elsinoaceae</taxon>
        <taxon>Elsinoe</taxon>
    </lineage>
</organism>
<feature type="compositionally biased region" description="Basic and acidic residues" evidence="1">
    <location>
        <begin position="384"/>
        <end position="411"/>
    </location>
</feature>
<protein>
    <submittedName>
        <fullName evidence="2">Uncharacterized protein</fullName>
    </submittedName>
</protein>
<dbReference type="EMBL" id="JAESVG020000001">
    <property type="protein sequence ID" value="KAG8631504.1"/>
    <property type="molecule type" value="Genomic_DNA"/>
</dbReference>
<comment type="caution">
    <text evidence="2">The sequence shown here is derived from an EMBL/GenBank/DDBJ whole genome shotgun (WGS) entry which is preliminary data.</text>
</comment>
<feature type="compositionally biased region" description="Basic and acidic residues" evidence="1">
    <location>
        <begin position="172"/>
        <end position="202"/>
    </location>
</feature>
<feature type="compositionally biased region" description="Polar residues" evidence="1">
    <location>
        <begin position="357"/>
        <end position="379"/>
    </location>
</feature>
<feature type="compositionally biased region" description="Pro residues" evidence="1">
    <location>
        <begin position="256"/>
        <end position="269"/>
    </location>
</feature>
<dbReference type="Proteomes" id="UP000809789">
    <property type="component" value="Unassembled WGS sequence"/>
</dbReference>
<name>A0A8K0L846_9PEZI</name>
<feature type="compositionally biased region" description="Basic residues" evidence="1">
    <location>
        <begin position="412"/>
        <end position="424"/>
    </location>
</feature>
<dbReference type="AlphaFoldDB" id="A0A8K0L846"/>
<gene>
    <name evidence="2" type="ORF">KVT40_000644</name>
</gene>
<evidence type="ECO:0000313" key="3">
    <source>
        <dbReference type="Proteomes" id="UP000809789"/>
    </source>
</evidence>
<evidence type="ECO:0000256" key="1">
    <source>
        <dbReference type="SAM" id="MobiDB-lite"/>
    </source>
</evidence>